<comment type="caution">
    <text evidence="5">The sequence shown here is derived from an EMBL/GenBank/DDBJ whole genome shotgun (WGS) entry which is preliminary data.</text>
</comment>
<reference evidence="5 6" key="1">
    <citation type="submission" date="2021-05" db="EMBL/GenBank/DDBJ databases">
        <title>Fusibacter ferrireducens sp. nov., an anaerobic, sulfur- and Fe-reducing bacterium isolated from the mangrove sediment.</title>
        <authorList>
            <person name="Qiu D."/>
        </authorList>
    </citation>
    <scope>NUCLEOTIDE SEQUENCE [LARGE SCALE GENOMIC DNA]</scope>
    <source>
        <strain evidence="5 6">DSM 12116</strain>
    </source>
</reference>
<evidence type="ECO:0000259" key="4">
    <source>
        <dbReference type="PROSITE" id="PS50949"/>
    </source>
</evidence>
<dbReference type="Gene3D" id="1.10.10.10">
    <property type="entry name" value="Winged helix-like DNA-binding domain superfamily/Winged helix DNA-binding domain"/>
    <property type="match status" value="1"/>
</dbReference>
<gene>
    <name evidence="5" type="ORF">KHM83_18430</name>
</gene>
<dbReference type="PRINTS" id="PR00035">
    <property type="entry name" value="HTHGNTR"/>
</dbReference>
<dbReference type="InterPro" id="IPR036388">
    <property type="entry name" value="WH-like_DNA-bd_sf"/>
</dbReference>
<dbReference type="SMART" id="SM00345">
    <property type="entry name" value="HTH_GNTR"/>
    <property type="match status" value="1"/>
</dbReference>
<dbReference type="InterPro" id="IPR000524">
    <property type="entry name" value="Tscrpt_reg_HTH_GntR"/>
</dbReference>
<evidence type="ECO:0000256" key="1">
    <source>
        <dbReference type="ARBA" id="ARBA00023015"/>
    </source>
</evidence>
<keyword evidence="2" id="KW-0238">DNA-binding</keyword>
<protein>
    <submittedName>
        <fullName evidence="5">GntR family transcriptional regulator</fullName>
    </submittedName>
</protein>
<evidence type="ECO:0000313" key="6">
    <source>
        <dbReference type="Proteomes" id="UP000746471"/>
    </source>
</evidence>
<dbReference type="PANTHER" id="PTHR43537:SF49">
    <property type="entry name" value="TRANSCRIPTIONAL REGULATORY PROTEIN"/>
    <property type="match status" value="1"/>
</dbReference>
<evidence type="ECO:0000313" key="5">
    <source>
        <dbReference type="EMBL" id="MBS7528650.1"/>
    </source>
</evidence>
<feature type="domain" description="HTH gntR-type" evidence="4">
    <location>
        <begin position="1"/>
        <end position="69"/>
    </location>
</feature>
<organism evidence="5 6">
    <name type="scientific">Fusibacter paucivorans</name>
    <dbReference type="NCBI Taxonomy" id="76009"/>
    <lineage>
        <taxon>Bacteria</taxon>
        <taxon>Bacillati</taxon>
        <taxon>Bacillota</taxon>
        <taxon>Clostridia</taxon>
        <taxon>Eubacteriales</taxon>
        <taxon>Eubacteriales Family XII. Incertae Sedis</taxon>
        <taxon>Fusibacter</taxon>
    </lineage>
</organism>
<dbReference type="PROSITE" id="PS50949">
    <property type="entry name" value="HTH_GNTR"/>
    <property type="match status" value="1"/>
</dbReference>
<evidence type="ECO:0000256" key="3">
    <source>
        <dbReference type="ARBA" id="ARBA00023163"/>
    </source>
</evidence>
<proteinExistence type="predicted"/>
<keyword evidence="6" id="KW-1185">Reference proteome</keyword>
<dbReference type="CDD" id="cd07377">
    <property type="entry name" value="WHTH_GntR"/>
    <property type="match status" value="1"/>
</dbReference>
<dbReference type="Pfam" id="PF00392">
    <property type="entry name" value="GntR"/>
    <property type="match status" value="1"/>
</dbReference>
<keyword evidence="1" id="KW-0805">Transcription regulation</keyword>
<dbReference type="EMBL" id="JAHBCL010000050">
    <property type="protein sequence ID" value="MBS7528650.1"/>
    <property type="molecule type" value="Genomic_DNA"/>
</dbReference>
<accession>A0ABS5PU03</accession>
<sequence length="215" mass="24630">MLMDAHLEEIFIRKIINGEYAAETYLPPERTLATMYEVSRPVVHRAMIRLEGKGLITIMPRKGIRVNDFKRNAKLSTLQSIFDMEKLDINPRLNTHMLSFIRKILAMVLEEVTKTKSVSRVKRIDLAEMSPGKIFEWSQQYALTLDNPIYTMLINEFEVGIINAGKVVAATNTVDVFAKHINIIDLAMQSGDLKTAKEGLERLFDILFEIYPTQI</sequence>
<evidence type="ECO:0000256" key="2">
    <source>
        <dbReference type="ARBA" id="ARBA00023125"/>
    </source>
</evidence>
<dbReference type="SUPFAM" id="SSF46785">
    <property type="entry name" value="Winged helix' DNA-binding domain"/>
    <property type="match status" value="1"/>
</dbReference>
<name>A0ABS5PU03_9FIRM</name>
<dbReference type="PANTHER" id="PTHR43537">
    <property type="entry name" value="TRANSCRIPTIONAL REGULATOR, GNTR FAMILY"/>
    <property type="match status" value="1"/>
</dbReference>
<dbReference type="RefSeq" id="WP_213238507.1">
    <property type="nucleotide sequence ID" value="NZ_JAHBCL010000050.1"/>
</dbReference>
<dbReference type="InterPro" id="IPR036390">
    <property type="entry name" value="WH_DNA-bd_sf"/>
</dbReference>
<dbReference type="Proteomes" id="UP000746471">
    <property type="component" value="Unassembled WGS sequence"/>
</dbReference>
<keyword evidence="3" id="KW-0804">Transcription</keyword>